<feature type="non-terminal residue" evidence="2">
    <location>
        <position position="1"/>
    </location>
</feature>
<accession>G9L5E3</accession>
<dbReference type="EMBL" id="JP023777">
    <property type="protein sequence ID" value="AES12375.1"/>
    <property type="molecule type" value="mRNA"/>
</dbReference>
<sequence length="92" mass="9708">EPVEHSGGEVVCVSEGGTLAVRVPQGKKPTSRGDDLCSEWRGTLSPKNYPGVRPGADPGGAFRARDVSATTFSPPRRSLGRDPALLRVHGSR</sequence>
<feature type="region of interest" description="Disordered" evidence="1">
    <location>
        <begin position="23"/>
        <end position="92"/>
    </location>
</feature>
<protein>
    <submittedName>
        <fullName evidence="2">TRAF family member-associated NF-kappa-B activator-like protein</fullName>
    </submittedName>
</protein>
<evidence type="ECO:0000313" key="2">
    <source>
        <dbReference type="EMBL" id="AES12375.1"/>
    </source>
</evidence>
<proteinExistence type="evidence at transcript level"/>
<feature type="non-terminal residue" evidence="2">
    <location>
        <position position="92"/>
    </location>
</feature>
<reference evidence="2" key="1">
    <citation type="journal article" date="2013" name="J. Virol.">
        <title>Sequencing, annotation, and characterization of the influenza ferret infectome.</title>
        <authorList>
            <person name="Leon A.J."/>
            <person name="Banner D."/>
            <person name="Xu L."/>
            <person name="Ran L."/>
            <person name="Peng Z."/>
            <person name="Yi K."/>
            <person name="Chen C."/>
            <person name="Xu F."/>
            <person name="Huang J."/>
            <person name="Zhao Z."/>
            <person name="Lin Z."/>
            <person name="Huang S.H."/>
            <person name="Fang Y."/>
            <person name="Kelvin A.A."/>
            <person name="Ross T.M."/>
            <person name="Farooqui A."/>
            <person name="Kelvin D.J."/>
        </authorList>
    </citation>
    <scope>NUCLEOTIDE SEQUENCE</scope>
    <source>
        <tissue evidence="2">Lungs</tissue>
    </source>
</reference>
<name>G9L5E3_MUSPF</name>
<organism evidence="2">
    <name type="scientific">Mustela putorius furo</name>
    <name type="common">European domestic ferret</name>
    <name type="synonym">Mustela furo</name>
    <dbReference type="NCBI Taxonomy" id="9669"/>
    <lineage>
        <taxon>Eukaryota</taxon>
        <taxon>Metazoa</taxon>
        <taxon>Chordata</taxon>
        <taxon>Craniata</taxon>
        <taxon>Vertebrata</taxon>
        <taxon>Euteleostomi</taxon>
        <taxon>Mammalia</taxon>
        <taxon>Eutheria</taxon>
        <taxon>Laurasiatheria</taxon>
        <taxon>Carnivora</taxon>
        <taxon>Caniformia</taxon>
        <taxon>Musteloidea</taxon>
        <taxon>Mustelidae</taxon>
        <taxon>Mustelinae</taxon>
        <taxon>Mustela</taxon>
    </lineage>
</organism>
<evidence type="ECO:0000256" key="1">
    <source>
        <dbReference type="SAM" id="MobiDB-lite"/>
    </source>
</evidence>
<dbReference type="AlphaFoldDB" id="G9L5E3"/>